<comment type="caution">
    <text evidence="1">The sequence shown here is derived from an EMBL/GenBank/DDBJ whole genome shotgun (WGS) entry which is preliminary data.</text>
</comment>
<protein>
    <submittedName>
        <fullName evidence="1">Uncharacterized protein</fullName>
    </submittedName>
</protein>
<reference evidence="1 2" key="1">
    <citation type="submission" date="2016-03" db="EMBL/GenBank/DDBJ databases">
        <title>EvidentialGene: Evidence-directed Construction of Genes on Genomes.</title>
        <authorList>
            <person name="Gilbert D.G."/>
            <person name="Choi J.-H."/>
            <person name="Mockaitis K."/>
            <person name="Colbourne J."/>
            <person name="Pfrender M."/>
        </authorList>
    </citation>
    <scope>NUCLEOTIDE SEQUENCE [LARGE SCALE GENOMIC DNA]</scope>
    <source>
        <strain evidence="1 2">Xinb3</strain>
        <tissue evidence="1">Complete organism</tissue>
    </source>
</reference>
<organism evidence="1 2">
    <name type="scientific">Daphnia magna</name>
    <dbReference type="NCBI Taxonomy" id="35525"/>
    <lineage>
        <taxon>Eukaryota</taxon>
        <taxon>Metazoa</taxon>
        <taxon>Ecdysozoa</taxon>
        <taxon>Arthropoda</taxon>
        <taxon>Crustacea</taxon>
        <taxon>Branchiopoda</taxon>
        <taxon>Diplostraca</taxon>
        <taxon>Cladocera</taxon>
        <taxon>Anomopoda</taxon>
        <taxon>Daphniidae</taxon>
        <taxon>Daphnia</taxon>
    </lineage>
</organism>
<proteinExistence type="predicted"/>
<dbReference type="InterPro" id="IPR012340">
    <property type="entry name" value="NA-bd_OB-fold"/>
</dbReference>
<evidence type="ECO:0000313" key="2">
    <source>
        <dbReference type="Proteomes" id="UP000076858"/>
    </source>
</evidence>
<evidence type="ECO:0000313" key="1">
    <source>
        <dbReference type="EMBL" id="KZS00144.1"/>
    </source>
</evidence>
<keyword evidence="2" id="KW-1185">Reference proteome</keyword>
<dbReference type="Proteomes" id="UP000076858">
    <property type="component" value="Unassembled WGS sequence"/>
</dbReference>
<name>A0A162CWH5_9CRUS</name>
<dbReference type="AlphaFoldDB" id="A0A162CWH5"/>
<gene>
    <name evidence="1" type="ORF">APZ42_003685</name>
</gene>
<dbReference type="Gene3D" id="2.40.50.140">
    <property type="entry name" value="Nucleic acid-binding proteins"/>
    <property type="match status" value="1"/>
</dbReference>
<dbReference type="EMBL" id="LRGB01011501">
    <property type="protein sequence ID" value="KZS00144.1"/>
    <property type="molecule type" value="Genomic_DNA"/>
</dbReference>
<sequence length="78" mass="8847">MEVGCSTIEQFLQKMKIEELKTIIGLKGVRLVRKGENLECVTYSDTIIDIDPASKHTEELKKWMADESSEEETAEATK</sequence>
<accession>A0A162CWH5</accession>